<dbReference type="AlphaFoldDB" id="H3AMX7"/>
<dbReference type="EMBL" id="AFYH01189101">
    <property type="status" value="NOT_ANNOTATED_CDS"/>
    <property type="molecule type" value="Genomic_DNA"/>
</dbReference>
<dbReference type="InterPro" id="IPR000734">
    <property type="entry name" value="TAG_lipase"/>
</dbReference>
<dbReference type="GO" id="GO:0004620">
    <property type="term" value="F:phospholipase activity"/>
    <property type="evidence" value="ECO:0007669"/>
    <property type="project" value="TreeGrafter"/>
</dbReference>
<dbReference type="Ensembl" id="ENSLACT00000011080.1">
    <property type="protein sequence ID" value="ENSLACP00000010998.1"/>
    <property type="gene ID" value="ENSLACG00000009678.1"/>
</dbReference>
<evidence type="ECO:0000256" key="3">
    <source>
        <dbReference type="ARBA" id="ARBA00010701"/>
    </source>
</evidence>
<dbReference type="Proteomes" id="UP000008672">
    <property type="component" value="Unassembled WGS sequence"/>
</dbReference>
<dbReference type="InterPro" id="IPR016272">
    <property type="entry name" value="Lipase_LIPH"/>
</dbReference>
<feature type="binding site" evidence="16">
    <location>
        <position position="188"/>
    </location>
    <ligand>
        <name>Ca(2+)</name>
        <dbReference type="ChEBI" id="CHEBI:29108"/>
    </ligand>
</feature>
<feature type="signal peptide" evidence="18">
    <location>
        <begin position="1"/>
        <end position="19"/>
    </location>
</feature>
<dbReference type="GeneTree" id="ENSGT00940000156285"/>
<evidence type="ECO:0000256" key="1">
    <source>
        <dbReference type="ARBA" id="ARBA00004202"/>
    </source>
</evidence>
<keyword evidence="12" id="KW-0325">Glycoprotein</keyword>
<keyword evidence="16" id="KW-0479">Metal-binding</keyword>
<dbReference type="GO" id="GO:0005615">
    <property type="term" value="C:extracellular space"/>
    <property type="evidence" value="ECO:0007669"/>
    <property type="project" value="UniProtKB-ARBA"/>
</dbReference>
<feature type="binding site" evidence="16">
    <location>
        <position position="191"/>
    </location>
    <ligand>
        <name>Ca(2+)</name>
        <dbReference type="ChEBI" id="CHEBI:29108"/>
    </ligand>
</feature>
<keyword evidence="6 18" id="KW-0732">Signal</keyword>
<keyword evidence="10" id="KW-0472">Membrane</keyword>
<dbReference type="GO" id="GO:0006654">
    <property type="term" value="P:phosphatidic acid biosynthetic process"/>
    <property type="evidence" value="ECO:0007669"/>
    <property type="project" value="UniProtKB-ARBA"/>
</dbReference>
<dbReference type="PRINTS" id="PR00821">
    <property type="entry name" value="TAGLIPASE"/>
</dbReference>
<dbReference type="EMBL" id="AFYH01189100">
    <property type="status" value="NOT_ANNOTATED_CDS"/>
    <property type="molecule type" value="Genomic_DNA"/>
</dbReference>
<dbReference type="FunFam" id="3.40.50.1820:FF:000063">
    <property type="entry name" value="Lipase member H"/>
    <property type="match status" value="1"/>
</dbReference>
<evidence type="ECO:0000256" key="12">
    <source>
        <dbReference type="ARBA" id="ARBA00023180"/>
    </source>
</evidence>
<keyword evidence="11" id="KW-1015">Disulfide bond</keyword>
<dbReference type="FunCoup" id="H3AMX7">
    <property type="interactions" value="311"/>
</dbReference>
<dbReference type="Pfam" id="PF00151">
    <property type="entry name" value="Lipase"/>
    <property type="match status" value="1"/>
</dbReference>
<comment type="function">
    <text evidence="14">Hydrolyzes specifically phosphatidic acid (PA) to produce 2-acyl lysophosphatidic acid (LPA; a potent bioactive lipid mediator) and fatty acid. Does not hydrolyze other phospholipids, like phosphatidylserine (PS), phosphatidylcholine (PC) and phosphatidylethanolamine (PE) or triacylglycerol (TG).</text>
</comment>
<dbReference type="eggNOG" id="ENOG502QUQT">
    <property type="taxonomic scope" value="Eukaryota"/>
</dbReference>
<feature type="binding site" evidence="16">
    <location>
        <position position="186"/>
    </location>
    <ligand>
        <name>Ca(2+)</name>
        <dbReference type="ChEBI" id="CHEBI:29108"/>
    </ligand>
</feature>
<feature type="active site" description="Charge relay system" evidence="15">
    <location>
        <position position="242"/>
    </location>
</feature>
<dbReference type="GO" id="GO:0052689">
    <property type="term" value="F:carboxylic ester hydrolase activity"/>
    <property type="evidence" value="ECO:0007669"/>
    <property type="project" value="InterPro"/>
</dbReference>
<dbReference type="InterPro" id="IPR033906">
    <property type="entry name" value="Lipase_N"/>
</dbReference>
<comment type="subcellular location">
    <subcellularLocation>
        <location evidence="1">Cell membrane</location>
        <topology evidence="1">Peripheral membrane protein</topology>
    </subcellularLocation>
    <subcellularLocation>
        <location evidence="2">Secreted</location>
    </subcellularLocation>
</comment>
<dbReference type="InterPro" id="IPR029058">
    <property type="entry name" value="AB_hydrolase_fold"/>
</dbReference>
<evidence type="ECO:0000256" key="5">
    <source>
        <dbReference type="ARBA" id="ARBA00022525"/>
    </source>
</evidence>
<dbReference type="GO" id="GO:0008201">
    <property type="term" value="F:heparin binding"/>
    <property type="evidence" value="ECO:0007669"/>
    <property type="project" value="UniProtKB-ARBA"/>
</dbReference>
<name>H3AMX7_LATCH</name>
<evidence type="ECO:0000256" key="11">
    <source>
        <dbReference type="ARBA" id="ARBA00023157"/>
    </source>
</evidence>
<dbReference type="SUPFAM" id="SSF53474">
    <property type="entry name" value="alpha/beta-Hydrolases"/>
    <property type="match status" value="1"/>
</dbReference>
<keyword evidence="21" id="KW-1185">Reference proteome</keyword>
<dbReference type="InParanoid" id="H3AMX7"/>
<reference evidence="21" key="1">
    <citation type="submission" date="2011-08" db="EMBL/GenBank/DDBJ databases">
        <title>The draft genome of Latimeria chalumnae.</title>
        <authorList>
            <person name="Di Palma F."/>
            <person name="Alfoldi J."/>
            <person name="Johnson J."/>
            <person name="Berlin A."/>
            <person name="Gnerre S."/>
            <person name="Jaffe D."/>
            <person name="MacCallum I."/>
            <person name="Young S."/>
            <person name="Walker B.J."/>
            <person name="Lander E."/>
            <person name="Lindblad-Toh K."/>
        </authorList>
    </citation>
    <scope>NUCLEOTIDE SEQUENCE [LARGE SCALE GENOMIC DNA]</scope>
    <source>
        <strain evidence="21">Wild caught</strain>
    </source>
</reference>
<keyword evidence="8" id="KW-0442">Lipid degradation</keyword>
<feature type="chain" id="PRO_5003579323" evidence="18">
    <location>
        <begin position="20"/>
        <end position="444"/>
    </location>
</feature>
<comment type="catalytic activity">
    <reaction evidence="13">
        <text>1-hexadecanoyl-2-(9Z-octadecenoyl)-sn-glycero-3-phosphate + H2O = 2-(9Z-octadecenoyl)-sn-glycero-3-phosphate + hexadecanoate + H(+)</text>
        <dbReference type="Rhea" id="RHEA:40943"/>
        <dbReference type="ChEBI" id="CHEBI:7896"/>
        <dbReference type="ChEBI" id="CHEBI:15377"/>
        <dbReference type="ChEBI" id="CHEBI:15378"/>
        <dbReference type="ChEBI" id="CHEBI:64839"/>
        <dbReference type="ChEBI" id="CHEBI:77593"/>
    </reaction>
    <physiologicalReaction direction="left-to-right" evidence="13">
        <dbReference type="Rhea" id="RHEA:40944"/>
    </physiologicalReaction>
</comment>
<keyword evidence="9" id="KW-0443">Lipid metabolism</keyword>
<keyword evidence="4" id="KW-1003">Cell membrane</keyword>
<dbReference type="HOGENOM" id="CLU_027171_3_0_1"/>
<dbReference type="OMA" id="DALHTDM"/>
<reference evidence="20" key="3">
    <citation type="submission" date="2025-09" db="UniProtKB">
        <authorList>
            <consortium name="Ensembl"/>
        </authorList>
    </citation>
    <scope>IDENTIFICATION</scope>
</reference>
<gene>
    <name evidence="20" type="primary">LIPH</name>
</gene>
<dbReference type="CDD" id="cd00707">
    <property type="entry name" value="Pancreat_lipase_like"/>
    <property type="match status" value="1"/>
</dbReference>
<keyword evidence="7" id="KW-0378">Hydrolase</keyword>
<evidence type="ECO:0000259" key="19">
    <source>
        <dbReference type="Pfam" id="PF00151"/>
    </source>
</evidence>
<proteinExistence type="inferred from homology"/>
<feature type="domain" description="Lipase" evidence="19">
    <location>
        <begin position="32"/>
        <end position="319"/>
    </location>
</feature>
<dbReference type="PANTHER" id="PTHR11610">
    <property type="entry name" value="LIPASE"/>
    <property type="match status" value="1"/>
</dbReference>
<evidence type="ECO:0000256" key="7">
    <source>
        <dbReference type="ARBA" id="ARBA00022801"/>
    </source>
</evidence>
<comment type="similarity">
    <text evidence="3 17">Belongs to the AB hydrolase superfamily. Lipase family.</text>
</comment>
<evidence type="ECO:0000256" key="10">
    <source>
        <dbReference type="ARBA" id="ARBA00023136"/>
    </source>
</evidence>
<evidence type="ECO:0000256" key="8">
    <source>
        <dbReference type="ARBA" id="ARBA00022963"/>
    </source>
</evidence>
<organism evidence="20 21">
    <name type="scientific">Latimeria chalumnae</name>
    <name type="common">Coelacanth</name>
    <dbReference type="NCBI Taxonomy" id="7897"/>
    <lineage>
        <taxon>Eukaryota</taxon>
        <taxon>Metazoa</taxon>
        <taxon>Chordata</taxon>
        <taxon>Craniata</taxon>
        <taxon>Vertebrata</taxon>
        <taxon>Euteleostomi</taxon>
        <taxon>Coelacanthiformes</taxon>
        <taxon>Coelacanthidae</taxon>
        <taxon>Latimeria</taxon>
    </lineage>
</organism>
<keyword evidence="5" id="KW-0964">Secreted</keyword>
<dbReference type="ESTHER" id="latch-h3amx7">
    <property type="family name" value="Phospholipase"/>
</dbReference>
<dbReference type="GO" id="GO:0046872">
    <property type="term" value="F:metal ion binding"/>
    <property type="evidence" value="ECO:0007669"/>
    <property type="project" value="UniProtKB-KW"/>
</dbReference>
<evidence type="ECO:0000256" key="2">
    <source>
        <dbReference type="ARBA" id="ARBA00004613"/>
    </source>
</evidence>
<dbReference type="InterPro" id="IPR013818">
    <property type="entry name" value="Lipase"/>
</dbReference>
<reference evidence="20" key="2">
    <citation type="submission" date="2025-08" db="UniProtKB">
        <authorList>
            <consortium name="Ensembl"/>
        </authorList>
    </citation>
    <scope>IDENTIFICATION</scope>
</reference>
<evidence type="ECO:0000256" key="4">
    <source>
        <dbReference type="ARBA" id="ARBA00022475"/>
    </source>
</evidence>
<keyword evidence="16" id="KW-0106">Calcium</keyword>
<evidence type="ECO:0000256" key="17">
    <source>
        <dbReference type="RuleBase" id="RU004262"/>
    </source>
</evidence>
<feature type="active site" description="Charge relay system" evidence="15">
    <location>
        <position position="172"/>
    </location>
</feature>
<evidence type="ECO:0000313" key="21">
    <source>
        <dbReference type="Proteomes" id="UP000008672"/>
    </source>
</evidence>
<dbReference type="GO" id="GO:0016042">
    <property type="term" value="P:lipid catabolic process"/>
    <property type="evidence" value="ECO:0007669"/>
    <property type="project" value="UniProtKB-KW"/>
</dbReference>
<dbReference type="PANTHER" id="PTHR11610:SF12">
    <property type="entry name" value="LIPASE MEMBER H"/>
    <property type="match status" value="1"/>
</dbReference>
<evidence type="ECO:0000313" key="20">
    <source>
        <dbReference type="Ensembl" id="ENSLACP00000010998.1"/>
    </source>
</evidence>
<sequence length="444" mass="50744">FSTVFLCFFFFLEDNKCYGFTDLNFGNVLVGTKLNVKLLLYTREKEDCGFLLDLEKSTINVTKKTIFIIHGYRPTGSYPVWLDKLAQLLLSKEDMNVIIVDWNEGAATLLYPLAASNTKKVAVKLKDFLDKNVVGHGSLDSVYMIGVSLGAHIAGFVGQMFNGSIGRITGVDPAGPLFKNKPKDERLDSSDAQFVDVIHTDTNGLGSEEPMGHIDFYSNGGKNQPGCPDHVFAGKEYFVCDHRRAIFLFINSLKNPQCNISAYPCTSYKDFQHGNCYSCEDFFPKGCPVLGYHADEWKSSLKSKPYKNLYFHTTNKEPFCVQYYILDIITWNKRPRWGDIMIKLTNASGSITESKMNRVAKEFQKYKEVHLLAKFQHDFEKISRISLKFSTGNVFGPKYKLRIIRMRLRPLTKPERSHLCRYDLILEENTEVEFRPITCKDLEM</sequence>
<accession>H3AMX7</accession>
<evidence type="ECO:0000256" key="6">
    <source>
        <dbReference type="ARBA" id="ARBA00022729"/>
    </source>
</evidence>
<evidence type="ECO:0000256" key="13">
    <source>
        <dbReference type="ARBA" id="ARBA00048637"/>
    </source>
</evidence>
<dbReference type="GO" id="GO:0005886">
    <property type="term" value="C:plasma membrane"/>
    <property type="evidence" value="ECO:0007669"/>
    <property type="project" value="UniProtKB-SubCell"/>
</dbReference>
<evidence type="ECO:0000256" key="14">
    <source>
        <dbReference type="ARBA" id="ARBA00049600"/>
    </source>
</evidence>
<evidence type="ECO:0000256" key="18">
    <source>
        <dbReference type="SAM" id="SignalP"/>
    </source>
</evidence>
<protein>
    <submittedName>
        <fullName evidence="20">Lipase H</fullName>
    </submittedName>
</protein>
<feature type="active site" description="Nucleophile" evidence="15">
    <location>
        <position position="148"/>
    </location>
</feature>
<dbReference type="PIRSF" id="PIRSF000865">
    <property type="entry name" value="Lipoprotein_lipase_LIPH"/>
    <property type="match status" value="1"/>
</dbReference>
<dbReference type="Gene3D" id="3.40.50.1820">
    <property type="entry name" value="alpha/beta hydrolase"/>
    <property type="match status" value="1"/>
</dbReference>
<evidence type="ECO:0000256" key="16">
    <source>
        <dbReference type="PIRSR" id="PIRSR000865-2"/>
    </source>
</evidence>
<evidence type="ECO:0000256" key="15">
    <source>
        <dbReference type="PIRSR" id="PIRSR000865-1"/>
    </source>
</evidence>
<evidence type="ECO:0000256" key="9">
    <source>
        <dbReference type="ARBA" id="ARBA00023098"/>
    </source>
</evidence>